<comment type="cofactor">
    <cofactor evidence="6">
        <name>Zn(2+)</name>
        <dbReference type="ChEBI" id="CHEBI:29105"/>
    </cofactor>
    <text evidence="6">Binds 1 zinc ion per subunit.</text>
</comment>
<dbReference type="Gene3D" id="2.30.42.10">
    <property type="match status" value="1"/>
</dbReference>
<dbReference type="EMBL" id="CP047895">
    <property type="protein sequence ID" value="QHL91110.1"/>
    <property type="molecule type" value="Genomic_DNA"/>
</dbReference>
<feature type="domain" description="PDZ" evidence="7">
    <location>
        <begin position="63"/>
        <end position="110"/>
    </location>
</feature>
<protein>
    <submittedName>
        <fullName evidence="8">Peptidase M48, Ste24p</fullName>
    </submittedName>
</protein>
<reference evidence="8 9" key="1">
    <citation type="submission" date="2020-01" db="EMBL/GenBank/DDBJ databases">
        <title>Sphingomonas sp. C33 whole genome sequece.</title>
        <authorList>
            <person name="Park C."/>
        </authorList>
    </citation>
    <scope>NUCLEOTIDE SEQUENCE [LARGE SCALE GENOMIC DNA]</scope>
    <source>
        <strain evidence="8 9">C33</strain>
    </source>
</reference>
<dbReference type="InterPro" id="IPR036034">
    <property type="entry name" value="PDZ_sf"/>
</dbReference>
<dbReference type="InterPro" id="IPR001915">
    <property type="entry name" value="Peptidase_M48"/>
</dbReference>
<dbReference type="RefSeq" id="WP_160593040.1">
    <property type="nucleotide sequence ID" value="NZ_CP047895.1"/>
</dbReference>
<comment type="similarity">
    <text evidence="6">Belongs to the peptidase M48 family.</text>
</comment>
<keyword evidence="4 6" id="KW-0862">Zinc</keyword>
<dbReference type="GO" id="GO:0046872">
    <property type="term" value="F:metal ion binding"/>
    <property type="evidence" value="ECO:0007669"/>
    <property type="project" value="UniProtKB-KW"/>
</dbReference>
<dbReference type="InterPro" id="IPR051156">
    <property type="entry name" value="Mito/Outer_Membr_Metalloprot"/>
</dbReference>
<proteinExistence type="inferred from homology"/>
<keyword evidence="3 6" id="KW-0378">Hydrolase</keyword>
<dbReference type="InterPro" id="IPR001478">
    <property type="entry name" value="PDZ"/>
</dbReference>
<evidence type="ECO:0000256" key="4">
    <source>
        <dbReference type="ARBA" id="ARBA00022833"/>
    </source>
</evidence>
<keyword evidence="1 6" id="KW-0645">Protease</keyword>
<keyword evidence="2" id="KW-0479">Metal-binding</keyword>
<dbReference type="InterPro" id="IPR041489">
    <property type="entry name" value="PDZ_6"/>
</dbReference>
<dbReference type="PANTHER" id="PTHR22726:SF1">
    <property type="entry name" value="METALLOENDOPEPTIDASE OMA1, MITOCHONDRIAL"/>
    <property type="match status" value="1"/>
</dbReference>
<evidence type="ECO:0000259" key="7">
    <source>
        <dbReference type="PROSITE" id="PS50106"/>
    </source>
</evidence>
<dbReference type="Pfam" id="PF17820">
    <property type="entry name" value="PDZ_6"/>
    <property type="match status" value="1"/>
</dbReference>
<accession>A0A7Z2S5G8</accession>
<evidence type="ECO:0000313" key="8">
    <source>
        <dbReference type="EMBL" id="QHL91110.1"/>
    </source>
</evidence>
<sequence length="310" mass="32034">MWLVLLLALTAAGPEAADPAGLRALIAEDVRVARIGDRLARAGPCTATLSSPGLIVQDIVQYAPDLRAPARAALGLGDLPTIVAVLDGSAAAVAGLRPGDMLVAIDGAAVPPADKARGFDRMAGVEAQIEAALARGTLNLGLIRDGAALTVRIGATPGCRTRFQLQPGGRLNASADGVYVQVSGALAEFAATDDELALIIAHELAHNLLGHKARLDAAGVSRGLFAGLGKGASRVRATEEEADRWALYLMARAGFDIAAAPAFWERFGRRADPGIFSDGTHDGWRTRVAKAEAEIARIRALQAAGAPILP</sequence>
<evidence type="ECO:0000256" key="5">
    <source>
        <dbReference type="ARBA" id="ARBA00023049"/>
    </source>
</evidence>
<dbReference type="SUPFAM" id="SSF50156">
    <property type="entry name" value="PDZ domain-like"/>
    <property type="match status" value="1"/>
</dbReference>
<dbReference type="PROSITE" id="PS50106">
    <property type="entry name" value="PDZ"/>
    <property type="match status" value="1"/>
</dbReference>
<evidence type="ECO:0000256" key="1">
    <source>
        <dbReference type="ARBA" id="ARBA00022670"/>
    </source>
</evidence>
<keyword evidence="9" id="KW-1185">Reference proteome</keyword>
<dbReference type="GO" id="GO:0051603">
    <property type="term" value="P:proteolysis involved in protein catabolic process"/>
    <property type="evidence" value="ECO:0007669"/>
    <property type="project" value="TreeGrafter"/>
</dbReference>
<dbReference type="PANTHER" id="PTHR22726">
    <property type="entry name" value="METALLOENDOPEPTIDASE OMA1"/>
    <property type="match status" value="1"/>
</dbReference>
<dbReference type="GO" id="GO:0016020">
    <property type="term" value="C:membrane"/>
    <property type="evidence" value="ECO:0007669"/>
    <property type="project" value="TreeGrafter"/>
</dbReference>
<dbReference type="KEGG" id="schy:GVO57_10125"/>
<evidence type="ECO:0000256" key="6">
    <source>
        <dbReference type="RuleBase" id="RU003983"/>
    </source>
</evidence>
<evidence type="ECO:0000256" key="2">
    <source>
        <dbReference type="ARBA" id="ARBA00022723"/>
    </source>
</evidence>
<keyword evidence="5 6" id="KW-0482">Metalloprotease</keyword>
<dbReference type="CDD" id="cd07342">
    <property type="entry name" value="M48C_Oma1_like"/>
    <property type="match status" value="1"/>
</dbReference>
<gene>
    <name evidence="8" type="ORF">GVO57_10125</name>
</gene>
<dbReference type="Pfam" id="PF01435">
    <property type="entry name" value="Peptidase_M48"/>
    <property type="match status" value="1"/>
</dbReference>
<dbReference type="Proteomes" id="UP000464468">
    <property type="component" value="Chromosome"/>
</dbReference>
<dbReference type="GO" id="GO:0004222">
    <property type="term" value="F:metalloendopeptidase activity"/>
    <property type="evidence" value="ECO:0007669"/>
    <property type="project" value="InterPro"/>
</dbReference>
<evidence type="ECO:0000256" key="3">
    <source>
        <dbReference type="ARBA" id="ARBA00022801"/>
    </source>
</evidence>
<organism evidence="8 9">
    <name type="scientific">Sphingomonas changnyeongensis</name>
    <dbReference type="NCBI Taxonomy" id="2698679"/>
    <lineage>
        <taxon>Bacteria</taxon>
        <taxon>Pseudomonadati</taxon>
        <taxon>Pseudomonadota</taxon>
        <taxon>Alphaproteobacteria</taxon>
        <taxon>Sphingomonadales</taxon>
        <taxon>Sphingomonadaceae</taxon>
        <taxon>Sphingomonas</taxon>
    </lineage>
</organism>
<dbReference type="AlphaFoldDB" id="A0A7Z2S5G8"/>
<name>A0A7Z2S5G8_9SPHN</name>
<evidence type="ECO:0000313" key="9">
    <source>
        <dbReference type="Proteomes" id="UP000464468"/>
    </source>
</evidence>